<name>A0A6V8LV87_9BACT</name>
<keyword evidence="10" id="KW-1185">Reference proteome</keyword>
<dbReference type="EMBL" id="BLTE01000010">
    <property type="protein sequence ID" value="GFK94511.1"/>
    <property type="molecule type" value="Genomic_DNA"/>
</dbReference>
<dbReference type="PANTHER" id="PTHR43273">
    <property type="entry name" value="ANAEROBIC SULFATASE-MATURATING ENZYME HOMOLOG ASLB-RELATED"/>
    <property type="match status" value="1"/>
</dbReference>
<feature type="region of interest" description="Disordered" evidence="7">
    <location>
        <begin position="1"/>
        <end position="22"/>
    </location>
</feature>
<dbReference type="SFLD" id="SFLDG01384">
    <property type="entry name" value="thioether_bond_formation_requi"/>
    <property type="match status" value="1"/>
</dbReference>
<evidence type="ECO:0000256" key="1">
    <source>
        <dbReference type="ARBA" id="ARBA00001966"/>
    </source>
</evidence>
<dbReference type="AlphaFoldDB" id="A0A6V8LV87"/>
<comment type="similarity">
    <text evidence="6">Belongs to the radical SAM superfamily. Anaerobic sulfatase-maturating enzyme family.</text>
</comment>
<dbReference type="InterPro" id="IPR023867">
    <property type="entry name" value="Sulphatase_maturase_rSAM"/>
</dbReference>
<evidence type="ECO:0000256" key="2">
    <source>
        <dbReference type="ARBA" id="ARBA00022691"/>
    </source>
</evidence>
<evidence type="ECO:0000259" key="8">
    <source>
        <dbReference type="PROSITE" id="PS51918"/>
    </source>
</evidence>
<dbReference type="SFLD" id="SFLDG01386">
    <property type="entry name" value="main_SPASM_domain-containing"/>
    <property type="match status" value="1"/>
</dbReference>
<sequence>MPSTSNQAAPERGRHFNTGSGPALQPVDIGHRDYMAVVDPDTAFWALVRTEKLGQTLASRKFMKAYASQADRFAEEMRRLRFGLTPSAVYFNPTERCNLNCAYCYIPAAMRSGGEHMSRERLLEALDRLKAHFDATLPEGTRPQVVFHGAEPLLNREAMFAGIERHRDHFRFGIQTNATLLDEEAIAFLTGHGVGVGVSLDGASAAVADRARVTWGGEGVSRKVLWAMEKLAGYPAFSVICTVTEGNVRTLPKVVEFFHKHGVGTCLLNMVRCTLLGARKIKPDEDLAARWFVKALERSHELYKETGRKLVVGNFANILLAILAPTARRLMCDISPCGGGRCFFALAPGGDVFPCSEFIGLPDWRGGNLFADSLGDILESAPFKAVTGRKVEDIEECSRCAVRHFCGSPCPAEAAEMNGGMDRKGAFCRFYEEQARYAFRLIADGRADDFLWDGWDEGVETTFEFTA</sequence>
<dbReference type="SUPFAM" id="SSF102114">
    <property type="entry name" value="Radical SAM enzymes"/>
    <property type="match status" value="1"/>
</dbReference>
<dbReference type="NCBIfam" id="TIGR04085">
    <property type="entry name" value="rSAM_more_4Fe4S"/>
    <property type="match status" value="1"/>
</dbReference>
<dbReference type="PROSITE" id="PS51918">
    <property type="entry name" value="RADICAL_SAM"/>
    <property type="match status" value="1"/>
</dbReference>
<dbReference type="Proteomes" id="UP000494245">
    <property type="component" value="Unassembled WGS sequence"/>
</dbReference>
<dbReference type="PANTHER" id="PTHR43273:SF3">
    <property type="entry name" value="ANAEROBIC SULFATASE-MATURATING ENZYME HOMOLOG ASLB-RELATED"/>
    <property type="match status" value="1"/>
</dbReference>
<evidence type="ECO:0000256" key="6">
    <source>
        <dbReference type="ARBA" id="ARBA00023601"/>
    </source>
</evidence>
<dbReference type="RefSeq" id="WP_173084660.1">
    <property type="nucleotide sequence ID" value="NZ_BLTE01000010.1"/>
</dbReference>
<comment type="cofactor">
    <cofactor evidence="1">
        <name>[4Fe-4S] cluster</name>
        <dbReference type="ChEBI" id="CHEBI:49883"/>
    </cofactor>
</comment>
<keyword evidence="4" id="KW-0408">Iron</keyword>
<accession>A0A6V8LV87</accession>
<evidence type="ECO:0000313" key="9">
    <source>
        <dbReference type="EMBL" id="GFK94511.1"/>
    </source>
</evidence>
<dbReference type="InterPro" id="IPR058240">
    <property type="entry name" value="rSAM_sf"/>
</dbReference>
<reference evidence="9 10" key="2">
    <citation type="submission" date="2020-05" db="EMBL/GenBank/DDBJ databases">
        <title>Draft genome sequence of Desulfovibrio sp. strainFSS-1.</title>
        <authorList>
            <person name="Shimoshige H."/>
            <person name="Kobayashi H."/>
            <person name="Maekawa T."/>
        </authorList>
    </citation>
    <scope>NUCLEOTIDE SEQUENCE [LARGE SCALE GENOMIC DNA]</scope>
    <source>
        <strain evidence="9 10">SIID29052-01</strain>
    </source>
</reference>
<evidence type="ECO:0000256" key="7">
    <source>
        <dbReference type="SAM" id="MobiDB-lite"/>
    </source>
</evidence>
<keyword evidence="3" id="KW-0479">Metal-binding</keyword>
<dbReference type="GO" id="GO:0051536">
    <property type="term" value="F:iron-sulfur cluster binding"/>
    <property type="evidence" value="ECO:0007669"/>
    <property type="project" value="UniProtKB-KW"/>
</dbReference>
<dbReference type="Gene3D" id="3.20.20.70">
    <property type="entry name" value="Aldolase class I"/>
    <property type="match status" value="1"/>
</dbReference>
<evidence type="ECO:0000256" key="3">
    <source>
        <dbReference type="ARBA" id="ARBA00022723"/>
    </source>
</evidence>
<evidence type="ECO:0000313" key="10">
    <source>
        <dbReference type="Proteomes" id="UP000494245"/>
    </source>
</evidence>
<organism evidence="9 10">
    <name type="scientific">Fundidesulfovibrio magnetotacticus</name>
    <dbReference type="NCBI Taxonomy" id="2730080"/>
    <lineage>
        <taxon>Bacteria</taxon>
        <taxon>Pseudomonadati</taxon>
        <taxon>Thermodesulfobacteriota</taxon>
        <taxon>Desulfovibrionia</taxon>
        <taxon>Desulfovibrionales</taxon>
        <taxon>Desulfovibrionaceae</taxon>
        <taxon>Fundidesulfovibrio</taxon>
    </lineage>
</organism>
<dbReference type="SFLD" id="SFLDG01067">
    <property type="entry name" value="SPASM/twitch_domain_containing"/>
    <property type="match status" value="1"/>
</dbReference>
<dbReference type="Pfam" id="PF13186">
    <property type="entry name" value="SPASM"/>
    <property type="match status" value="1"/>
</dbReference>
<dbReference type="Pfam" id="PF04055">
    <property type="entry name" value="Radical_SAM"/>
    <property type="match status" value="1"/>
</dbReference>
<dbReference type="SFLD" id="SFLDS00029">
    <property type="entry name" value="Radical_SAM"/>
    <property type="match status" value="1"/>
</dbReference>
<protein>
    <submittedName>
        <fullName evidence="9">Anaerobic sulfatase-maturating enzyme</fullName>
        <ecNumber evidence="9">1.8.98.-</ecNumber>
    </submittedName>
</protein>
<dbReference type="InterPro" id="IPR013785">
    <property type="entry name" value="Aldolase_TIM"/>
</dbReference>
<proteinExistence type="inferred from homology"/>
<comment type="caution">
    <text evidence="9">The sequence shown here is derived from an EMBL/GenBank/DDBJ whole genome shotgun (WGS) entry which is preliminary data.</text>
</comment>
<evidence type="ECO:0000256" key="5">
    <source>
        <dbReference type="ARBA" id="ARBA00023014"/>
    </source>
</evidence>
<reference evidence="9 10" key="1">
    <citation type="submission" date="2020-04" db="EMBL/GenBank/DDBJ databases">
        <authorList>
            <consortium name="Desulfovibrio sp. FSS-1 genome sequencing consortium"/>
            <person name="Shimoshige H."/>
            <person name="Kobayashi H."/>
            <person name="Maekawa T."/>
        </authorList>
    </citation>
    <scope>NUCLEOTIDE SEQUENCE [LARGE SCALE GENOMIC DNA]</scope>
    <source>
        <strain evidence="9 10">SIID29052-01</strain>
    </source>
</reference>
<keyword evidence="2" id="KW-0949">S-adenosyl-L-methionine</keyword>
<dbReference type="InterPro" id="IPR026423">
    <property type="entry name" value="rSAM_cobopep"/>
</dbReference>
<feature type="domain" description="Radical SAM core" evidence="8">
    <location>
        <begin position="83"/>
        <end position="309"/>
    </location>
</feature>
<keyword evidence="9" id="KW-0560">Oxidoreductase</keyword>
<gene>
    <name evidence="9" type="ORF">NNJEOMEG_02357</name>
</gene>
<dbReference type="GO" id="GO:0046872">
    <property type="term" value="F:metal ion binding"/>
    <property type="evidence" value="ECO:0007669"/>
    <property type="project" value="UniProtKB-KW"/>
</dbReference>
<dbReference type="SFLD" id="SFLDG01072">
    <property type="entry name" value="dehydrogenase_like"/>
    <property type="match status" value="1"/>
</dbReference>
<dbReference type="GO" id="GO:0016491">
    <property type="term" value="F:oxidoreductase activity"/>
    <property type="evidence" value="ECO:0007669"/>
    <property type="project" value="UniProtKB-KW"/>
</dbReference>
<dbReference type="CDD" id="cd01335">
    <property type="entry name" value="Radical_SAM"/>
    <property type="match status" value="1"/>
</dbReference>
<dbReference type="EC" id="1.8.98.-" evidence="9"/>
<dbReference type="InterPro" id="IPR023885">
    <property type="entry name" value="4Fe4S-binding_SPASM_dom"/>
</dbReference>
<evidence type="ECO:0000256" key="4">
    <source>
        <dbReference type="ARBA" id="ARBA00023004"/>
    </source>
</evidence>
<dbReference type="InterPro" id="IPR007197">
    <property type="entry name" value="rSAM"/>
</dbReference>
<dbReference type="NCBIfam" id="TIGR04163">
    <property type="entry name" value="rSAM_cobopep"/>
    <property type="match status" value="1"/>
</dbReference>
<keyword evidence="5" id="KW-0411">Iron-sulfur</keyword>